<dbReference type="Pfam" id="PF03704">
    <property type="entry name" value="BTAD"/>
    <property type="match status" value="1"/>
</dbReference>
<reference evidence="2 3" key="1">
    <citation type="submission" date="2019-03" db="EMBL/GenBank/DDBJ databases">
        <title>Genomic Encyclopedia of Type Strains, Phase IV (KMG-IV): sequencing the most valuable type-strain genomes for metagenomic binning, comparative biology and taxonomic classification.</title>
        <authorList>
            <person name="Goeker M."/>
        </authorList>
    </citation>
    <scope>NUCLEOTIDE SEQUENCE [LARGE SCALE GENOMIC DNA]</scope>
    <source>
        <strain evidence="2 3">DSM 45361</strain>
    </source>
</reference>
<dbReference type="GO" id="GO:0006355">
    <property type="term" value="P:regulation of DNA-templated transcription"/>
    <property type="evidence" value="ECO:0007669"/>
    <property type="project" value="InterPro"/>
</dbReference>
<dbReference type="SMART" id="SM01043">
    <property type="entry name" value="BTAD"/>
    <property type="match status" value="1"/>
</dbReference>
<comment type="caution">
    <text evidence="2">The sequence shown here is derived from an EMBL/GenBank/DDBJ whole genome shotgun (WGS) entry which is preliminary data.</text>
</comment>
<gene>
    <name evidence="2" type="ORF">EV186_10290</name>
</gene>
<dbReference type="InterPro" id="IPR036388">
    <property type="entry name" value="WH-like_DNA-bd_sf"/>
</dbReference>
<dbReference type="SUPFAM" id="SSF52540">
    <property type="entry name" value="P-loop containing nucleoside triphosphate hydrolases"/>
    <property type="match status" value="1"/>
</dbReference>
<organism evidence="2 3">
    <name type="scientific">Labedaea rhizosphaerae</name>
    <dbReference type="NCBI Taxonomy" id="598644"/>
    <lineage>
        <taxon>Bacteria</taxon>
        <taxon>Bacillati</taxon>
        <taxon>Actinomycetota</taxon>
        <taxon>Actinomycetes</taxon>
        <taxon>Pseudonocardiales</taxon>
        <taxon>Pseudonocardiaceae</taxon>
        <taxon>Labedaea</taxon>
    </lineage>
</organism>
<dbReference type="InterPro" id="IPR019734">
    <property type="entry name" value="TPR_rpt"/>
</dbReference>
<dbReference type="SUPFAM" id="SSF46894">
    <property type="entry name" value="C-terminal effector domain of the bipartite response regulators"/>
    <property type="match status" value="1"/>
</dbReference>
<proteinExistence type="predicted"/>
<dbReference type="SUPFAM" id="SSF48452">
    <property type="entry name" value="TPR-like"/>
    <property type="match status" value="2"/>
</dbReference>
<dbReference type="InterPro" id="IPR051677">
    <property type="entry name" value="AfsR-DnrI-RedD_regulator"/>
</dbReference>
<dbReference type="InterPro" id="IPR005158">
    <property type="entry name" value="BTAD"/>
</dbReference>
<dbReference type="PANTHER" id="PTHR35807">
    <property type="entry name" value="TRANSCRIPTIONAL REGULATOR REDD-RELATED"/>
    <property type="match status" value="1"/>
</dbReference>
<dbReference type="EMBL" id="SNXZ01000002">
    <property type="protein sequence ID" value="TDQ00229.1"/>
    <property type="molecule type" value="Genomic_DNA"/>
</dbReference>
<dbReference type="InterPro" id="IPR016032">
    <property type="entry name" value="Sig_transdc_resp-reg_C-effctor"/>
</dbReference>
<dbReference type="GO" id="GO:0003677">
    <property type="term" value="F:DNA binding"/>
    <property type="evidence" value="ECO:0007669"/>
    <property type="project" value="UniProtKB-KW"/>
</dbReference>
<dbReference type="AlphaFoldDB" id="A0A4R6SHA6"/>
<dbReference type="Proteomes" id="UP000295444">
    <property type="component" value="Unassembled WGS sequence"/>
</dbReference>
<dbReference type="Gene3D" id="1.25.40.10">
    <property type="entry name" value="Tetratricopeptide repeat domain"/>
    <property type="match status" value="2"/>
</dbReference>
<evidence type="ECO:0000313" key="2">
    <source>
        <dbReference type="EMBL" id="TDQ00229.1"/>
    </source>
</evidence>
<protein>
    <submittedName>
        <fullName evidence="2">DNA-binding SARP family transcriptional activator</fullName>
    </submittedName>
</protein>
<dbReference type="Gene3D" id="1.10.10.10">
    <property type="entry name" value="Winged helix-like DNA-binding domain superfamily/Winged helix DNA-binding domain"/>
    <property type="match status" value="1"/>
</dbReference>
<dbReference type="OrthoDB" id="134985at2"/>
<feature type="domain" description="Bacterial transcriptional activator" evidence="1">
    <location>
        <begin position="876"/>
        <end position="1014"/>
    </location>
</feature>
<dbReference type="RefSeq" id="WP_133848971.1">
    <property type="nucleotide sequence ID" value="NZ_SNXZ01000002.1"/>
</dbReference>
<evidence type="ECO:0000259" key="1">
    <source>
        <dbReference type="SMART" id="SM01043"/>
    </source>
</evidence>
<dbReference type="InterPro" id="IPR027417">
    <property type="entry name" value="P-loop_NTPase"/>
</dbReference>
<evidence type="ECO:0000313" key="3">
    <source>
        <dbReference type="Proteomes" id="UP000295444"/>
    </source>
</evidence>
<sequence>MGMRCTHSSTDALIEATTRHRILAVTAVAGWGKTTAVALWARAWRAIWVTAPEADADSADWLSSEVPAVGAQGNDVDDVVLVVDDLHHVRPGTPSARYLEDLCLRPPAGLRIVLVSRVDLPFAKDALQRKGFLGEVGAPELALDLAAVVDLLRTTIGQDPPAIAARLWAATGGWPVAVRHALDLLQGVEPERRLAVLAGLTRPGTTFHRYLATQVVGQEDPDTQELLRQLANGEEGDVPLDGVARRGLLWPKAGAVPHWQLLPPLARYFERDEVLTVPSRTRLHRALRRLIAAGDHHACAELLAEHGDELVTGGHAEAVLEALALPESPPEDARLHQILGTALQVRGEMRAAEDRLRRAAGEQTELSAELGWRMCALAFAKGELHELLGLVERVRFDAGDVTDAASSLAQLRTLYFAACAHRSTGDAHGLKLTVDRVLRLREQCPEQAAETAEMMVRHVQAMQCTVEANRRAADAHGAAAVAAAEQAGNRLAVGWLRACQASALLEQGAPGPAKAEADAVLRLAERLETPFLIALALTLRGRAQLRLGALDRARADLTAAAETFEDLGSRFLAWPLCGLGDLHRSRGQLVRARLAYEEALELAEPGHEVLGLGAALIGLARIRAADDPAVARAYADRAVGLGEPLRMVPAHLARGWVALLDGDREGAAADAAQAAAQARQRHDQTGLAEAVSLTVLAAPDPATDSGMLREAIEIWRETGCRPEGAAAGLVAASVGVTVPGLSADEAAATLRACGLDPAVRRGAGSLAALTEAPRTVAVHALGVFRVIRNGAAVPRTAWQSRKARDLLKILVSRGRPVPRDQLMEHLWPDVDPTKSGNRLSVLLSTVRDVLQPVEGGPQPLATDGTAVWLDSALVSVDVEEFRKVATRALDAHRSNHPDAVDRLCTAASMYTGDFLEDDPYADWAQHVTEELRALHQAVLRALIDHRQARGDIDEVVRHTLRLLEDDPYDEQAHLNLVTVLLAAGRIGEAHRRHEIYRRHMAEMGIEPRPMPATRGRG</sequence>
<name>A0A4R6SHA6_LABRH</name>
<dbReference type="SMART" id="SM00028">
    <property type="entry name" value="TPR"/>
    <property type="match status" value="4"/>
</dbReference>
<keyword evidence="3" id="KW-1185">Reference proteome</keyword>
<keyword evidence="2" id="KW-0238">DNA-binding</keyword>
<dbReference type="InterPro" id="IPR011990">
    <property type="entry name" value="TPR-like_helical_dom_sf"/>
</dbReference>
<accession>A0A4R6SHA6</accession>